<comment type="caution">
    <text evidence="1">The sequence shown here is derived from an EMBL/GenBank/DDBJ whole genome shotgun (WGS) entry which is preliminary data.</text>
</comment>
<dbReference type="EMBL" id="QKWP01001546">
    <property type="protein sequence ID" value="RIB08144.1"/>
    <property type="molecule type" value="Genomic_DNA"/>
</dbReference>
<dbReference type="AlphaFoldDB" id="A0A397UD88"/>
<proteinExistence type="predicted"/>
<sequence>MNVGDEVVYLILDERFAYIRLFQQVEKNQSKIELHDVSIRMRFTSYRNTNRESRIRLLTGVNNNVLTHTQITPLRESFIFKVFIVEVCDRDTALNRNPTIGDIIVDGDIQYLKFREYLNPVLATEIEISCDGCQFQHHEIVMCLELNKLKICLLENDENDVLLFNKGNYALVFFCRLSQLDVRIQTIKEGIEKEDEIDRLRDFQFWYQQITNSNISEILQNRLHEKRRQRFDELEYNRKFNEFVEQIRQETDLNRLKNEWITKIDKSKFNDEDKNTLYDLREERIQELQPNESDDYQRI</sequence>
<organism evidence="1 2">
    <name type="scientific">Gigaspora rosea</name>
    <dbReference type="NCBI Taxonomy" id="44941"/>
    <lineage>
        <taxon>Eukaryota</taxon>
        <taxon>Fungi</taxon>
        <taxon>Fungi incertae sedis</taxon>
        <taxon>Mucoromycota</taxon>
        <taxon>Glomeromycotina</taxon>
        <taxon>Glomeromycetes</taxon>
        <taxon>Diversisporales</taxon>
        <taxon>Gigasporaceae</taxon>
        <taxon>Gigaspora</taxon>
    </lineage>
</organism>
<accession>A0A397UD88</accession>
<evidence type="ECO:0000313" key="2">
    <source>
        <dbReference type="Proteomes" id="UP000266673"/>
    </source>
</evidence>
<keyword evidence="2" id="KW-1185">Reference proteome</keyword>
<reference evidence="1 2" key="1">
    <citation type="submission" date="2018-06" db="EMBL/GenBank/DDBJ databases">
        <title>Comparative genomics reveals the genomic features of Rhizophagus irregularis, R. cerebriforme, R. diaphanum and Gigaspora rosea, and their symbiotic lifestyle signature.</title>
        <authorList>
            <person name="Morin E."/>
            <person name="San Clemente H."/>
            <person name="Chen E.C.H."/>
            <person name="De La Providencia I."/>
            <person name="Hainaut M."/>
            <person name="Kuo A."/>
            <person name="Kohler A."/>
            <person name="Murat C."/>
            <person name="Tang N."/>
            <person name="Roy S."/>
            <person name="Loubradou J."/>
            <person name="Henrissat B."/>
            <person name="Grigoriev I.V."/>
            <person name="Corradi N."/>
            <person name="Roux C."/>
            <person name="Martin F.M."/>
        </authorList>
    </citation>
    <scope>NUCLEOTIDE SEQUENCE [LARGE SCALE GENOMIC DNA]</scope>
    <source>
        <strain evidence="1 2">DAOM 194757</strain>
    </source>
</reference>
<dbReference type="OrthoDB" id="2311365at2759"/>
<dbReference type="Proteomes" id="UP000266673">
    <property type="component" value="Unassembled WGS sequence"/>
</dbReference>
<evidence type="ECO:0000313" key="1">
    <source>
        <dbReference type="EMBL" id="RIB08144.1"/>
    </source>
</evidence>
<gene>
    <name evidence="1" type="ORF">C2G38_2271915</name>
</gene>
<protein>
    <submittedName>
        <fullName evidence="1">Uncharacterized protein</fullName>
    </submittedName>
</protein>
<name>A0A397UD88_9GLOM</name>